<dbReference type="OrthoDB" id="9802326at2"/>
<dbReference type="InterPro" id="IPR047090">
    <property type="entry name" value="AspRS_core"/>
</dbReference>
<dbReference type="Pfam" id="PF02938">
    <property type="entry name" value="GAD"/>
    <property type="match status" value="1"/>
</dbReference>
<feature type="binding site" evidence="7">
    <location>
        <position position="511"/>
    </location>
    <ligand>
        <name>ATP</name>
        <dbReference type="ChEBI" id="CHEBI:30616"/>
    </ligand>
</feature>
<dbReference type="InterPro" id="IPR045864">
    <property type="entry name" value="aa-tRNA-synth_II/BPL/LPL"/>
</dbReference>
<comment type="subcellular location">
    <subcellularLocation>
        <location evidence="7">Cytoplasm</location>
    </subcellularLocation>
</comment>
<accession>A0A4R4DWX9</accession>
<dbReference type="NCBIfam" id="TIGR00459">
    <property type="entry name" value="aspS_bact"/>
    <property type="match status" value="1"/>
</dbReference>
<feature type="binding site" evidence="7">
    <location>
        <position position="463"/>
    </location>
    <ligand>
        <name>L-aspartate</name>
        <dbReference type="ChEBI" id="CHEBI:29991"/>
    </ligand>
</feature>
<dbReference type="Pfam" id="PF01336">
    <property type="entry name" value="tRNA_anti-codon"/>
    <property type="match status" value="1"/>
</dbReference>
<feature type="binding site" evidence="7">
    <location>
        <begin position="217"/>
        <end position="219"/>
    </location>
    <ligand>
        <name>ATP</name>
        <dbReference type="ChEBI" id="CHEBI:30616"/>
    </ligand>
</feature>
<dbReference type="InterPro" id="IPR004524">
    <property type="entry name" value="Asp-tRNA-ligase_1"/>
</dbReference>
<dbReference type="InterPro" id="IPR002312">
    <property type="entry name" value="Asp/Asn-tRNA-synth_IIb"/>
</dbReference>
<comment type="caution">
    <text evidence="9">The sequence shown here is derived from an EMBL/GenBank/DDBJ whole genome shotgun (WGS) entry which is preliminary data.</text>
</comment>
<dbReference type="Gene3D" id="3.30.1360.30">
    <property type="entry name" value="GAD-like domain"/>
    <property type="match status" value="1"/>
</dbReference>
<feature type="binding site" evidence="7">
    <location>
        <begin position="563"/>
        <end position="566"/>
    </location>
    <ligand>
        <name>ATP</name>
        <dbReference type="ChEBI" id="CHEBI:30616"/>
    </ligand>
</feature>
<keyword evidence="7" id="KW-0963">Cytoplasm</keyword>
<dbReference type="RefSeq" id="WP_131853547.1">
    <property type="nucleotide sequence ID" value="NZ_SKFH01000036.1"/>
</dbReference>
<evidence type="ECO:0000256" key="5">
    <source>
        <dbReference type="ARBA" id="ARBA00022917"/>
    </source>
</evidence>
<keyword evidence="10" id="KW-1185">Reference proteome</keyword>
<dbReference type="HAMAP" id="MF_00044">
    <property type="entry name" value="Asp_tRNA_synth_type1"/>
    <property type="match status" value="1"/>
</dbReference>
<dbReference type="Pfam" id="PF00152">
    <property type="entry name" value="tRNA-synt_2"/>
    <property type="match status" value="1"/>
</dbReference>
<feature type="domain" description="Aminoacyl-transfer RNA synthetases class-II family profile" evidence="8">
    <location>
        <begin position="144"/>
        <end position="584"/>
    </location>
</feature>
<dbReference type="InterPro" id="IPR047089">
    <property type="entry name" value="Asp-tRNA-ligase_1_N"/>
</dbReference>
<comment type="caution">
    <text evidence="7">Lacks conserved residue(s) required for the propagation of feature annotation.</text>
</comment>
<dbReference type="PRINTS" id="PR01042">
    <property type="entry name" value="TRNASYNTHASP"/>
</dbReference>
<feature type="region of interest" description="Aspartate" evidence="7">
    <location>
        <begin position="195"/>
        <end position="198"/>
    </location>
</feature>
<evidence type="ECO:0000256" key="2">
    <source>
        <dbReference type="ARBA" id="ARBA00022598"/>
    </source>
</evidence>
<dbReference type="EC" id="6.1.1.12" evidence="7"/>
<sequence>MFRSHTCGEIRLAQAGTQVTLAGWVQSIRKFGSITFVDLRDRYGITQLYFNEELNPQLEADPLGREYVLQATGTVTERTNKNPNLPTGDIELTIASFLILNRSAVPPFTIQDDTDGGDELRMKYRYLDLRRNAVKKNIELRYAVNRATRDYLHGHGFMDIETPFLIKSTPEGARDFVVPSRMNPGQFYALPQSPQTFKQLLMVSGYDRYYQIVKCFRDEDLRADRQPEFTQIDCEMAFVEQEDILNMFEGLVKYIFKEVKGIDYSEAVERTTWEEAMWTYGNDKPDIRFGMKLANLKSAFRRNGVLEATGELVNGADFKVFDEAETVLAIAVPGAAEFTRKQTDELTEWVKRPQIGMKGLVFIKCNADGSYKSSVDKFYSEDRLKAIAHAAGAQPGDLVLILAGAEERTRKAISDLRMELGERLGLRRKDEFKLLWVLDFPLFEYAEEEDPASGGSGRWVARHHPFTAPKPDQIQTMIDNNPAIDNPEKYLEHPYSGIKANAYDMVLNGNEIGGGSIRIFQRQLQEKMFAALGMSEEEARHKFGFLLGAFEYGAPPHGGIAFGFDRLCALLGGSESIRDFIAFPKNNSGRDVMLDAPSEIDEKQFRELQIKLDPTA</sequence>
<evidence type="ECO:0000256" key="4">
    <source>
        <dbReference type="ARBA" id="ARBA00022840"/>
    </source>
</evidence>
<dbReference type="NCBIfam" id="NF001750">
    <property type="entry name" value="PRK00476.1"/>
    <property type="match status" value="1"/>
</dbReference>
<dbReference type="PANTHER" id="PTHR22594:SF5">
    <property type="entry name" value="ASPARTATE--TRNA LIGASE, MITOCHONDRIAL"/>
    <property type="match status" value="1"/>
</dbReference>
<protein>
    <recommendedName>
        <fullName evidence="7">Aspartate--tRNA ligase</fullName>
        <ecNumber evidence="7">6.1.1.12</ecNumber>
    </recommendedName>
    <alternativeName>
        <fullName evidence="7">Aspartyl-tRNA synthetase</fullName>
        <shortName evidence="7">AspRS</shortName>
    </alternativeName>
</protein>
<keyword evidence="3 7" id="KW-0547">Nucleotide-binding</keyword>
<dbReference type="Proteomes" id="UP000295164">
    <property type="component" value="Unassembled WGS sequence"/>
</dbReference>
<dbReference type="Gene3D" id="2.40.50.140">
    <property type="entry name" value="Nucleic acid-binding proteins"/>
    <property type="match status" value="1"/>
</dbReference>
<keyword evidence="5 7" id="KW-0648">Protein biosynthesis</keyword>
<evidence type="ECO:0000256" key="7">
    <source>
        <dbReference type="HAMAP-Rule" id="MF_00044"/>
    </source>
</evidence>
<evidence type="ECO:0000259" key="8">
    <source>
        <dbReference type="PROSITE" id="PS50862"/>
    </source>
</evidence>
<dbReference type="InterPro" id="IPR012340">
    <property type="entry name" value="NA-bd_OB-fold"/>
</dbReference>
<evidence type="ECO:0000256" key="1">
    <source>
        <dbReference type="ARBA" id="ARBA00006303"/>
    </source>
</evidence>
<keyword evidence="4 7" id="KW-0067">ATP-binding</keyword>
<dbReference type="CDD" id="cd00777">
    <property type="entry name" value="AspRS_core"/>
    <property type="match status" value="1"/>
</dbReference>
<comment type="similarity">
    <text evidence="1 7">Belongs to the class-II aminoacyl-tRNA synthetase family. Type 1 subfamily.</text>
</comment>
<dbReference type="InterPro" id="IPR006195">
    <property type="entry name" value="aa-tRNA-synth_II"/>
</dbReference>
<dbReference type="InterPro" id="IPR029351">
    <property type="entry name" value="GAD_dom"/>
</dbReference>
<feature type="binding site" evidence="7">
    <location>
        <position position="171"/>
    </location>
    <ligand>
        <name>L-aspartate</name>
        <dbReference type="ChEBI" id="CHEBI:29991"/>
    </ligand>
</feature>
<dbReference type="SUPFAM" id="SSF55681">
    <property type="entry name" value="Class II aaRS and biotin synthetases"/>
    <property type="match status" value="1"/>
</dbReference>
<comment type="catalytic activity">
    <reaction evidence="7">
        <text>tRNA(Asp) + L-aspartate + ATP = L-aspartyl-tRNA(Asp) + AMP + diphosphate</text>
        <dbReference type="Rhea" id="RHEA:19649"/>
        <dbReference type="Rhea" id="RHEA-COMP:9660"/>
        <dbReference type="Rhea" id="RHEA-COMP:9678"/>
        <dbReference type="ChEBI" id="CHEBI:29991"/>
        <dbReference type="ChEBI" id="CHEBI:30616"/>
        <dbReference type="ChEBI" id="CHEBI:33019"/>
        <dbReference type="ChEBI" id="CHEBI:78442"/>
        <dbReference type="ChEBI" id="CHEBI:78516"/>
        <dbReference type="ChEBI" id="CHEBI:456215"/>
        <dbReference type="EC" id="6.1.1.12"/>
    </reaction>
</comment>
<organism evidence="9 10">
    <name type="scientific">Flaviaesturariibacter aridisoli</name>
    <dbReference type="NCBI Taxonomy" id="2545761"/>
    <lineage>
        <taxon>Bacteria</taxon>
        <taxon>Pseudomonadati</taxon>
        <taxon>Bacteroidota</taxon>
        <taxon>Chitinophagia</taxon>
        <taxon>Chitinophagales</taxon>
        <taxon>Chitinophagaceae</taxon>
        <taxon>Flaviaestuariibacter</taxon>
    </lineage>
</organism>
<keyword evidence="6 7" id="KW-0030">Aminoacyl-tRNA synthetase</keyword>
<reference evidence="9 10" key="1">
    <citation type="submission" date="2019-03" db="EMBL/GenBank/DDBJ databases">
        <authorList>
            <person name="Kim M.K.M."/>
        </authorList>
    </citation>
    <scope>NUCLEOTIDE SEQUENCE [LARGE SCALE GENOMIC DNA]</scope>
    <source>
        <strain evidence="9 10">17J68-15</strain>
    </source>
</reference>
<evidence type="ECO:0000256" key="6">
    <source>
        <dbReference type="ARBA" id="ARBA00023146"/>
    </source>
</evidence>
<dbReference type="GO" id="GO:0004815">
    <property type="term" value="F:aspartate-tRNA ligase activity"/>
    <property type="evidence" value="ECO:0007669"/>
    <property type="project" value="UniProtKB-UniRule"/>
</dbReference>
<keyword evidence="2 7" id="KW-0436">Ligase</keyword>
<comment type="subunit">
    <text evidence="7">Homodimer.</text>
</comment>
<comment type="function">
    <text evidence="7">Catalyzes the attachment of L-aspartate to tRNA(Asp) in a two-step reaction: L-aspartate is first activated by ATP to form Asp-AMP and then transferred to the acceptor end of tRNA(Asp).</text>
</comment>
<dbReference type="GO" id="GO:0003676">
    <property type="term" value="F:nucleic acid binding"/>
    <property type="evidence" value="ECO:0007669"/>
    <property type="project" value="InterPro"/>
</dbReference>
<dbReference type="CDD" id="cd04317">
    <property type="entry name" value="EcAspRS_like_N"/>
    <property type="match status" value="1"/>
</dbReference>
<dbReference type="GO" id="GO:0005524">
    <property type="term" value="F:ATP binding"/>
    <property type="evidence" value="ECO:0007669"/>
    <property type="project" value="UniProtKB-UniRule"/>
</dbReference>
<name>A0A4R4DWX9_9BACT</name>
<dbReference type="EMBL" id="SKFH01000036">
    <property type="protein sequence ID" value="TCZ67317.1"/>
    <property type="molecule type" value="Genomic_DNA"/>
</dbReference>
<dbReference type="InterPro" id="IPR004364">
    <property type="entry name" value="Aa-tRNA-synt_II"/>
</dbReference>
<evidence type="ECO:0000313" key="10">
    <source>
        <dbReference type="Proteomes" id="UP000295164"/>
    </source>
</evidence>
<dbReference type="PROSITE" id="PS50862">
    <property type="entry name" value="AA_TRNA_LIGASE_II"/>
    <property type="match status" value="1"/>
</dbReference>
<dbReference type="Gene3D" id="3.30.930.10">
    <property type="entry name" value="Bira Bifunctional Protein, Domain 2"/>
    <property type="match status" value="1"/>
</dbReference>
<dbReference type="SUPFAM" id="SSF55261">
    <property type="entry name" value="GAD domain-like"/>
    <property type="match status" value="1"/>
</dbReference>
<feature type="binding site" evidence="7">
    <location>
        <position position="217"/>
    </location>
    <ligand>
        <name>L-aspartate</name>
        <dbReference type="ChEBI" id="CHEBI:29991"/>
    </ligand>
</feature>
<feature type="binding site" evidence="7">
    <location>
        <position position="518"/>
    </location>
    <ligand>
        <name>L-aspartate</name>
        <dbReference type="ChEBI" id="CHEBI:29991"/>
    </ligand>
</feature>
<dbReference type="InterPro" id="IPR004365">
    <property type="entry name" value="NA-bd_OB_tRNA"/>
</dbReference>
<dbReference type="GO" id="GO:0005737">
    <property type="term" value="C:cytoplasm"/>
    <property type="evidence" value="ECO:0007669"/>
    <property type="project" value="UniProtKB-SubCell"/>
</dbReference>
<dbReference type="AlphaFoldDB" id="A0A4R4DWX9"/>
<feature type="binding site" evidence="7">
    <location>
        <position position="226"/>
    </location>
    <ligand>
        <name>ATP</name>
        <dbReference type="ChEBI" id="CHEBI:30616"/>
    </ligand>
</feature>
<dbReference type="PANTHER" id="PTHR22594">
    <property type="entry name" value="ASPARTYL/LYSYL-TRNA SYNTHETASE"/>
    <property type="match status" value="1"/>
</dbReference>
<dbReference type="GO" id="GO:0006422">
    <property type="term" value="P:aspartyl-tRNA aminoacylation"/>
    <property type="evidence" value="ECO:0007669"/>
    <property type="project" value="UniProtKB-UniRule"/>
</dbReference>
<dbReference type="SUPFAM" id="SSF50249">
    <property type="entry name" value="Nucleic acid-binding proteins"/>
    <property type="match status" value="1"/>
</dbReference>
<proteinExistence type="inferred from homology"/>
<gene>
    <name evidence="7 9" type="primary">aspS</name>
    <name evidence="9" type="ORF">E0486_15850</name>
</gene>
<dbReference type="InterPro" id="IPR004115">
    <property type="entry name" value="GAD-like_sf"/>
</dbReference>
<evidence type="ECO:0000313" key="9">
    <source>
        <dbReference type="EMBL" id="TCZ67317.1"/>
    </source>
</evidence>
<evidence type="ECO:0000256" key="3">
    <source>
        <dbReference type="ARBA" id="ARBA00022741"/>
    </source>
</evidence>